<evidence type="ECO:0000259" key="6">
    <source>
        <dbReference type="PROSITE" id="PS51012"/>
    </source>
</evidence>
<evidence type="ECO:0000256" key="1">
    <source>
        <dbReference type="ARBA" id="ARBA00004141"/>
    </source>
</evidence>
<evidence type="ECO:0000256" key="2">
    <source>
        <dbReference type="ARBA" id="ARBA00022692"/>
    </source>
</evidence>
<keyword evidence="3 5" id="KW-1133">Transmembrane helix</keyword>
<evidence type="ECO:0000256" key="4">
    <source>
        <dbReference type="ARBA" id="ARBA00023136"/>
    </source>
</evidence>
<dbReference type="InterPro" id="IPR000412">
    <property type="entry name" value="ABC_2_transport"/>
</dbReference>
<feature type="transmembrane region" description="Helical" evidence="5">
    <location>
        <begin position="184"/>
        <end position="205"/>
    </location>
</feature>
<dbReference type="InterPro" id="IPR052522">
    <property type="entry name" value="ABC-2_transport_permease"/>
</dbReference>
<name>A0A9W6ILL6_9PROT</name>
<dbReference type="PANTHER" id="PTHR43332:SF2">
    <property type="entry name" value="INNER MEMBRANE TRANSPORT PERMEASE YADH"/>
    <property type="match status" value="1"/>
</dbReference>
<accession>A0A9W6ILL6</accession>
<evidence type="ECO:0000313" key="7">
    <source>
        <dbReference type="EMBL" id="GLK51216.1"/>
    </source>
</evidence>
<evidence type="ECO:0000256" key="5">
    <source>
        <dbReference type="RuleBase" id="RU361157"/>
    </source>
</evidence>
<dbReference type="EMBL" id="BSFE01000002">
    <property type="protein sequence ID" value="GLK51216.1"/>
    <property type="molecule type" value="Genomic_DNA"/>
</dbReference>
<keyword evidence="4 5" id="KW-0472">Membrane</keyword>
<evidence type="ECO:0000313" key="8">
    <source>
        <dbReference type="Proteomes" id="UP001143486"/>
    </source>
</evidence>
<dbReference type="GO" id="GO:0140359">
    <property type="term" value="F:ABC-type transporter activity"/>
    <property type="evidence" value="ECO:0007669"/>
    <property type="project" value="InterPro"/>
</dbReference>
<dbReference type="RefSeq" id="WP_271185608.1">
    <property type="nucleotide sequence ID" value="NZ_BSFE01000002.1"/>
</dbReference>
<comment type="similarity">
    <text evidence="5">Belongs to the ABC-2 integral membrane protein family.</text>
</comment>
<feature type="transmembrane region" description="Helical" evidence="5">
    <location>
        <begin position="238"/>
        <end position="262"/>
    </location>
</feature>
<dbReference type="InterPro" id="IPR047817">
    <property type="entry name" value="ABC2_TM_bact-type"/>
</dbReference>
<evidence type="ECO:0000256" key="3">
    <source>
        <dbReference type="ARBA" id="ARBA00022989"/>
    </source>
</evidence>
<dbReference type="InterPro" id="IPR013525">
    <property type="entry name" value="ABC2_TM"/>
</dbReference>
<dbReference type="GO" id="GO:0043190">
    <property type="term" value="C:ATP-binding cassette (ABC) transporter complex"/>
    <property type="evidence" value="ECO:0007669"/>
    <property type="project" value="InterPro"/>
</dbReference>
<feature type="transmembrane region" description="Helical" evidence="5">
    <location>
        <begin position="72"/>
        <end position="91"/>
    </location>
</feature>
<protein>
    <recommendedName>
        <fullName evidence="5">Transport permease protein</fullName>
    </recommendedName>
</protein>
<dbReference type="Proteomes" id="UP001143486">
    <property type="component" value="Unassembled WGS sequence"/>
</dbReference>
<keyword evidence="5" id="KW-1003">Cell membrane</keyword>
<dbReference type="PRINTS" id="PR00164">
    <property type="entry name" value="ABC2TRNSPORT"/>
</dbReference>
<sequence length="270" mass="29139">MSNASLTGLNGPRKFGFINWLGLWTLYKKEVRRFLKVYTQTVAAPVATTLLYMTVFAVAIGSRRGDVNGIPFIEFLAPGLILMGLLNNAFANSGSSILVSKVQGNAVDFLMPPLSALELSIGFIAGAMTRGIMVAVVTAVTLIPFMNIMPQHWWAVLYFGISASAMLGMVGVIGGLWAEKFDHMAAVTTFVITPLTFLSGTFYSVTALPEPIATISHFNPFFYMIDGFRYGFTGHADGHLAIGAVLVLAINLALAAACYLLLRAGWRLKS</sequence>
<feature type="domain" description="ABC transmembrane type-2" evidence="6">
    <location>
        <begin position="36"/>
        <end position="265"/>
    </location>
</feature>
<dbReference type="PIRSF" id="PIRSF006648">
    <property type="entry name" value="DrrB"/>
    <property type="match status" value="1"/>
</dbReference>
<feature type="transmembrane region" description="Helical" evidence="5">
    <location>
        <begin position="42"/>
        <end position="60"/>
    </location>
</feature>
<proteinExistence type="inferred from homology"/>
<reference evidence="7" key="2">
    <citation type="submission" date="2023-01" db="EMBL/GenBank/DDBJ databases">
        <authorList>
            <person name="Sun Q."/>
            <person name="Evtushenko L."/>
        </authorList>
    </citation>
    <scope>NUCLEOTIDE SEQUENCE</scope>
    <source>
        <strain evidence="7">VKM B-1513</strain>
    </source>
</reference>
<keyword evidence="5" id="KW-0813">Transport</keyword>
<comment type="caution">
    <text evidence="7">The sequence shown here is derived from an EMBL/GenBank/DDBJ whole genome shotgun (WGS) entry which is preliminary data.</text>
</comment>
<gene>
    <name evidence="7" type="ORF">GCM10017621_07240</name>
</gene>
<reference evidence="7" key="1">
    <citation type="journal article" date="2014" name="Int. J. Syst. Evol. Microbiol.">
        <title>Complete genome sequence of Corynebacterium casei LMG S-19264T (=DSM 44701T), isolated from a smear-ripened cheese.</title>
        <authorList>
            <consortium name="US DOE Joint Genome Institute (JGI-PGF)"/>
            <person name="Walter F."/>
            <person name="Albersmeier A."/>
            <person name="Kalinowski J."/>
            <person name="Ruckert C."/>
        </authorList>
    </citation>
    <scope>NUCLEOTIDE SEQUENCE</scope>
    <source>
        <strain evidence="7">VKM B-1513</strain>
    </source>
</reference>
<organism evidence="7 8">
    <name type="scientific">Maricaulis virginensis</name>
    <dbReference type="NCBI Taxonomy" id="144022"/>
    <lineage>
        <taxon>Bacteria</taxon>
        <taxon>Pseudomonadati</taxon>
        <taxon>Pseudomonadota</taxon>
        <taxon>Alphaproteobacteria</taxon>
        <taxon>Maricaulales</taxon>
        <taxon>Maricaulaceae</taxon>
        <taxon>Maricaulis</taxon>
    </lineage>
</organism>
<dbReference type="Pfam" id="PF01061">
    <property type="entry name" value="ABC2_membrane"/>
    <property type="match status" value="1"/>
</dbReference>
<keyword evidence="8" id="KW-1185">Reference proteome</keyword>
<feature type="transmembrane region" description="Helical" evidence="5">
    <location>
        <begin position="119"/>
        <end position="143"/>
    </location>
</feature>
<dbReference type="PROSITE" id="PS51012">
    <property type="entry name" value="ABC_TM2"/>
    <property type="match status" value="1"/>
</dbReference>
<dbReference type="AlphaFoldDB" id="A0A9W6ILL6"/>
<keyword evidence="2 5" id="KW-0812">Transmembrane</keyword>
<comment type="subcellular location">
    <subcellularLocation>
        <location evidence="5">Cell inner membrane</location>
        <topology evidence="5">Multi-pass membrane protein</topology>
    </subcellularLocation>
    <subcellularLocation>
        <location evidence="1">Membrane</location>
        <topology evidence="1">Multi-pass membrane protein</topology>
    </subcellularLocation>
</comment>
<dbReference type="PANTHER" id="PTHR43332">
    <property type="entry name" value="INNER MEMBRANE TRANSPORT PERMEASE YADH-RELATED"/>
    <property type="match status" value="1"/>
</dbReference>
<feature type="transmembrane region" description="Helical" evidence="5">
    <location>
        <begin position="155"/>
        <end position="178"/>
    </location>
</feature>